<dbReference type="InterPro" id="IPR036152">
    <property type="entry name" value="Asp/glu_Ase-like_sf"/>
</dbReference>
<dbReference type="InterPro" id="IPR027473">
    <property type="entry name" value="L-asparaginase_C"/>
</dbReference>
<proteinExistence type="predicted"/>
<protein>
    <recommendedName>
        <fullName evidence="1">asparaginase</fullName>
        <ecNumber evidence="1">3.5.1.1</ecNumber>
    </recommendedName>
</protein>
<dbReference type="InterPro" id="IPR040919">
    <property type="entry name" value="Asparaginase_C"/>
</dbReference>
<dbReference type="SUPFAM" id="SSF53774">
    <property type="entry name" value="Glutaminase/Asparaginase"/>
    <property type="match status" value="1"/>
</dbReference>
<dbReference type="OMA" id="CEDMLPE"/>
<dbReference type="EMBL" id="HBKN01020232">
    <property type="protein sequence ID" value="CAE2300898.1"/>
    <property type="molecule type" value="Transcribed_RNA"/>
</dbReference>
<dbReference type="Pfam" id="PF00710">
    <property type="entry name" value="Asparaginase"/>
    <property type="match status" value="1"/>
</dbReference>
<dbReference type="PANTHER" id="PTHR11707">
    <property type="entry name" value="L-ASPARAGINASE"/>
    <property type="match status" value="1"/>
</dbReference>
<accession>A0A7S4KNX8</accession>
<dbReference type="InterPro" id="IPR027474">
    <property type="entry name" value="L-asparaginase_N"/>
</dbReference>
<sequence length="381" mass="41198">MVASGGQRDEGLSQVGKGSMPLCLEHESSASVLVVFTGGQMGSRMDENGEFVNENDTPSMLIHDLLSLHRMGTRVDVKEFRPLVDGPDITDRHWTTIACMIGEHYLTYDGFVVVMGTDTLAYTGSALSFMLENLGKTVILTGAQIPLNQPFSDAKRNLLTSISLAASLEVPEVCTFFDNKLFRANRCRKGDSGSLRAFVSPNFPPLATLGISLHLKHNLVLPIPKGRFRVHENMSTRMVVIKMVPTFDIDSILRLASAGTETCRAIVLELFGGGNVSSRDPNLFRALSLAKEKGCIVVVTSQCASGSVAVGSYAVNDALNRVGIVPALDMTTEATCAKLAYLFGKGLSPEQVSRAMLQNLRGELTPLSSRFASQSLLKPRL</sequence>
<dbReference type="PANTHER" id="PTHR11707:SF28">
    <property type="entry name" value="60 KDA LYSOPHOSPHOLIPASE"/>
    <property type="match status" value="1"/>
</dbReference>
<dbReference type="CDD" id="cd08963">
    <property type="entry name" value="L-asparaginase_I"/>
    <property type="match status" value="1"/>
</dbReference>
<evidence type="ECO:0000259" key="3">
    <source>
        <dbReference type="Pfam" id="PF17763"/>
    </source>
</evidence>
<organism evidence="4">
    <name type="scientific">Guillardia theta</name>
    <name type="common">Cryptophyte</name>
    <name type="synonym">Cryptomonas phi</name>
    <dbReference type="NCBI Taxonomy" id="55529"/>
    <lineage>
        <taxon>Eukaryota</taxon>
        <taxon>Cryptophyceae</taxon>
        <taxon>Pyrenomonadales</taxon>
        <taxon>Geminigeraceae</taxon>
        <taxon>Guillardia</taxon>
    </lineage>
</organism>
<dbReference type="PROSITE" id="PS51732">
    <property type="entry name" value="ASN_GLN_ASE_3"/>
    <property type="match status" value="1"/>
</dbReference>
<dbReference type="GO" id="GO:0009066">
    <property type="term" value="P:aspartate family amino acid metabolic process"/>
    <property type="evidence" value="ECO:0007669"/>
    <property type="project" value="UniProtKB-ARBA"/>
</dbReference>
<dbReference type="PRINTS" id="PR00139">
    <property type="entry name" value="ASNGLNASE"/>
</dbReference>
<dbReference type="EC" id="3.5.1.1" evidence="1"/>
<feature type="domain" description="L-asparaginase N-terminal" evidence="2">
    <location>
        <begin position="32"/>
        <end position="218"/>
    </location>
</feature>
<evidence type="ECO:0000256" key="1">
    <source>
        <dbReference type="ARBA" id="ARBA00012920"/>
    </source>
</evidence>
<dbReference type="InterPro" id="IPR006034">
    <property type="entry name" value="Asparaginase/glutaminase-like"/>
</dbReference>
<dbReference type="PIRSF" id="PIRSF001220">
    <property type="entry name" value="L-ASNase_gatD"/>
    <property type="match status" value="1"/>
</dbReference>
<reference evidence="4" key="1">
    <citation type="submission" date="2021-01" db="EMBL/GenBank/DDBJ databases">
        <authorList>
            <person name="Corre E."/>
            <person name="Pelletier E."/>
            <person name="Niang G."/>
            <person name="Scheremetjew M."/>
            <person name="Finn R."/>
            <person name="Kale V."/>
            <person name="Holt S."/>
            <person name="Cochrane G."/>
            <person name="Meng A."/>
            <person name="Brown T."/>
            <person name="Cohen L."/>
        </authorList>
    </citation>
    <scope>NUCLEOTIDE SEQUENCE</scope>
    <source>
        <strain evidence="4">CCMP 2712</strain>
    </source>
</reference>
<feature type="domain" description="Asparaginase/glutaminase C-terminal" evidence="3">
    <location>
        <begin position="239"/>
        <end position="356"/>
    </location>
</feature>
<evidence type="ECO:0000259" key="2">
    <source>
        <dbReference type="Pfam" id="PF00710"/>
    </source>
</evidence>
<dbReference type="Gene3D" id="3.40.50.1170">
    <property type="entry name" value="L-asparaginase, N-terminal domain"/>
    <property type="match status" value="1"/>
</dbReference>
<name>A0A7S4KNX8_GUITH</name>
<dbReference type="GO" id="GO:0004067">
    <property type="term" value="F:asparaginase activity"/>
    <property type="evidence" value="ECO:0007669"/>
    <property type="project" value="UniProtKB-UniRule"/>
</dbReference>
<dbReference type="InterPro" id="IPR037152">
    <property type="entry name" value="L-asparaginase_N_sf"/>
</dbReference>
<dbReference type="PIRSF" id="PIRSF500176">
    <property type="entry name" value="L_ASNase"/>
    <property type="match status" value="1"/>
</dbReference>
<evidence type="ECO:0000313" key="4">
    <source>
        <dbReference type="EMBL" id="CAE2300898.1"/>
    </source>
</evidence>
<dbReference type="Gene3D" id="3.40.50.40">
    <property type="match status" value="1"/>
</dbReference>
<dbReference type="SMART" id="SM00870">
    <property type="entry name" value="Asparaginase"/>
    <property type="match status" value="1"/>
</dbReference>
<dbReference type="Pfam" id="PF17763">
    <property type="entry name" value="Asparaginase_C"/>
    <property type="match status" value="1"/>
</dbReference>
<dbReference type="AlphaFoldDB" id="A0A7S4KNX8"/>
<gene>
    <name evidence="4" type="ORF">GTHE00462_LOCUS15919</name>
</gene>
<dbReference type="InterPro" id="IPR041725">
    <property type="entry name" value="L-asparaginase_I"/>
</dbReference>